<comment type="caution">
    <text evidence="2">The sequence shown here is derived from an EMBL/GenBank/DDBJ whole genome shotgun (WGS) entry which is preliminary data.</text>
</comment>
<protein>
    <recommendedName>
        <fullName evidence="4">Periplasmic protein</fullName>
    </recommendedName>
</protein>
<reference evidence="2 3" key="1">
    <citation type="submission" date="2014-12" db="EMBL/GenBank/DDBJ databases">
        <title>Genome sequencing of Photobacterium gaetbulicola AD005a.</title>
        <authorList>
            <person name="Adrian T.G.S."/>
            <person name="Chan K.G."/>
        </authorList>
    </citation>
    <scope>NUCLEOTIDE SEQUENCE [LARGE SCALE GENOMIC DNA]</scope>
    <source>
        <strain evidence="2 3">AD005a</strain>
    </source>
</reference>
<gene>
    <name evidence="2" type="ORF">RJ45_11175</name>
</gene>
<dbReference type="Proteomes" id="UP000031278">
    <property type="component" value="Unassembled WGS sequence"/>
</dbReference>
<evidence type="ECO:0008006" key="4">
    <source>
        <dbReference type="Google" id="ProtNLM"/>
    </source>
</evidence>
<organism evidence="2 3">
    <name type="scientific">Photobacterium gaetbulicola</name>
    <dbReference type="NCBI Taxonomy" id="1295392"/>
    <lineage>
        <taxon>Bacteria</taxon>
        <taxon>Pseudomonadati</taxon>
        <taxon>Pseudomonadota</taxon>
        <taxon>Gammaproteobacteria</taxon>
        <taxon>Vibrionales</taxon>
        <taxon>Vibrionaceae</taxon>
        <taxon>Photobacterium</taxon>
    </lineage>
</organism>
<feature type="chain" id="PRO_5002146324" description="Periplasmic protein" evidence="1">
    <location>
        <begin position="20"/>
        <end position="65"/>
    </location>
</feature>
<name>A0A0B9G4Q4_9GAMM</name>
<proteinExistence type="predicted"/>
<dbReference type="RefSeq" id="WP_039461559.1">
    <property type="nucleotide sequence ID" value="NZ_JWLZ01000154.1"/>
</dbReference>
<keyword evidence="1" id="KW-0732">Signal</keyword>
<dbReference type="EMBL" id="JWLZ01000154">
    <property type="protein sequence ID" value="KHT63589.1"/>
    <property type="molecule type" value="Genomic_DNA"/>
</dbReference>
<evidence type="ECO:0000313" key="2">
    <source>
        <dbReference type="EMBL" id="KHT63589.1"/>
    </source>
</evidence>
<dbReference type="AlphaFoldDB" id="A0A0B9G4Q4"/>
<accession>A0A0B9G4Q4</accession>
<evidence type="ECO:0000313" key="3">
    <source>
        <dbReference type="Proteomes" id="UP000031278"/>
    </source>
</evidence>
<sequence length="65" mass="6685">MKKLIGLLGIMLFSVSVQAGGSSGTGGIPSPPCVIDGKLIHKHVLITECNAMKKEAADNKASSAY</sequence>
<feature type="signal peptide" evidence="1">
    <location>
        <begin position="1"/>
        <end position="19"/>
    </location>
</feature>
<evidence type="ECO:0000256" key="1">
    <source>
        <dbReference type="SAM" id="SignalP"/>
    </source>
</evidence>